<gene>
    <name evidence="1" type="ORF">GCM10012284_14050</name>
</gene>
<dbReference type="AlphaFoldDB" id="A0A8J3FNF7"/>
<sequence>MYIAGWGRSGTTIVDNVLNSYDAVFSTGELSYLWSRGVGMRRRCGCGETFDECPLWQKVLSVAYGGRVPDPRHVIGLQQRAVRARHTRSLLNGPLPADAAEYLAITARLYNAIAEVTGAGLIVDSSKTPSGAALLSRMPGIRPYLLHMVRDPRAVAHSWTGAAPPPETRGGAPIKQRPASSTVHWVVRNAMTERVAGAYPQRHLRLRYEDFVAWPRPSVRRVLDLTATGDEGDPFTGAATVALRPNHNVAGNPGRLRNGEIELRLDNRWRDARRRGLWLTSTALAMPLLHRYGYHLRPL</sequence>
<name>A0A8J3FNF7_9ACTN</name>
<organism evidence="1 2">
    <name type="scientific">Mangrovihabitans endophyticus</name>
    <dbReference type="NCBI Taxonomy" id="1751298"/>
    <lineage>
        <taxon>Bacteria</taxon>
        <taxon>Bacillati</taxon>
        <taxon>Actinomycetota</taxon>
        <taxon>Actinomycetes</taxon>
        <taxon>Micromonosporales</taxon>
        <taxon>Micromonosporaceae</taxon>
        <taxon>Mangrovihabitans</taxon>
    </lineage>
</organism>
<protein>
    <submittedName>
        <fullName evidence="1">Sulfotransferase family protein</fullName>
    </submittedName>
</protein>
<reference evidence="1" key="2">
    <citation type="submission" date="2020-09" db="EMBL/GenBank/DDBJ databases">
        <authorList>
            <person name="Sun Q."/>
            <person name="Zhou Y."/>
        </authorList>
    </citation>
    <scope>NUCLEOTIDE SEQUENCE</scope>
    <source>
        <strain evidence="1">CGMCC 4.7299</strain>
    </source>
</reference>
<comment type="caution">
    <text evidence="1">The sequence shown here is derived from an EMBL/GenBank/DDBJ whole genome shotgun (WGS) entry which is preliminary data.</text>
</comment>
<keyword evidence="2" id="KW-1185">Reference proteome</keyword>
<proteinExistence type="predicted"/>
<dbReference type="Proteomes" id="UP000656042">
    <property type="component" value="Unassembled WGS sequence"/>
</dbReference>
<dbReference type="Gene3D" id="3.40.50.300">
    <property type="entry name" value="P-loop containing nucleotide triphosphate hydrolases"/>
    <property type="match status" value="1"/>
</dbReference>
<dbReference type="Pfam" id="PF13469">
    <property type="entry name" value="Sulfotransfer_3"/>
    <property type="match status" value="1"/>
</dbReference>
<evidence type="ECO:0000313" key="2">
    <source>
        <dbReference type="Proteomes" id="UP000656042"/>
    </source>
</evidence>
<dbReference type="EMBL" id="BMMX01000003">
    <property type="protein sequence ID" value="GGK81267.1"/>
    <property type="molecule type" value="Genomic_DNA"/>
</dbReference>
<accession>A0A8J3FNF7</accession>
<reference evidence="1" key="1">
    <citation type="journal article" date="2014" name="Int. J. Syst. Evol. Microbiol.">
        <title>Complete genome sequence of Corynebacterium casei LMG S-19264T (=DSM 44701T), isolated from a smear-ripened cheese.</title>
        <authorList>
            <consortium name="US DOE Joint Genome Institute (JGI-PGF)"/>
            <person name="Walter F."/>
            <person name="Albersmeier A."/>
            <person name="Kalinowski J."/>
            <person name="Ruckert C."/>
        </authorList>
    </citation>
    <scope>NUCLEOTIDE SEQUENCE</scope>
    <source>
        <strain evidence="1">CGMCC 4.7299</strain>
    </source>
</reference>
<evidence type="ECO:0000313" key="1">
    <source>
        <dbReference type="EMBL" id="GGK81267.1"/>
    </source>
</evidence>
<dbReference type="SUPFAM" id="SSF52540">
    <property type="entry name" value="P-loop containing nucleoside triphosphate hydrolases"/>
    <property type="match status" value="1"/>
</dbReference>
<dbReference type="InterPro" id="IPR027417">
    <property type="entry name" value="P-loop_NTPase"/>
</dbReference>